<evidence type="ECO:0000313" key="3">
    <source>
        <dbReference type="Proteomes" id="UP001341840"/>
    </source>
</evidence>
<sequence length="59" mass="6820">VLMNDNHCGVNNNHQRFENSLESKQQQQRRENIKVEDKSSKQATRQEDESASFDDGLVS</sequence>
<evidence type="ECO:0000256" key="1">
    <source>
        <dbReference type="SAM" id="MobiDB-lite"/>
    </source>
</evidence>
<comment type="caution">
    <text evidence="2">The sequence shown here is derived from an EMBL/GenBank/DDBJ whole genome shotgun (WGS) entry which is preliminary data.</text>
</comment>
<dbReference type="Proteomes" id="UP001341840">
    <property type="component" value="Unassembled WGS sequence"/>
</dbReference>
<keyword evidence="3" id="KW-1185">Reference proteome</keyword>
<name>A0ABU6URU6_9FABA</name>
<proteinExistence type="predicted"/>
<reference evidence="2 3" key="1">
    <citation type="journal article" date="2023" name="Plants (Basel)">
        <title>Bridging the Gap: Combining Genomics and Transcriptomics Approaches to Understand Stylosanthes scabra, an Orphan Legume from the Brazilian Caatinga.</title>
        <authorList>
            <person name="Ferreira-Neto J.R.C."/>
            <person name="da Silva M.D."/>
            <person name="Binneck E."/>
            <person name="de Melo N.F."/>
            <person name="da Silva R.H."/>
            <person name="de Melo A.L.T.M."/>
            <person name="Pandolfi V."/>
            <person name="Bustamante F.O."/>
            <person name="Brasileiro-Vidal A.C."/>
            <person name="Benko-Iseppon A.M."/>
        </authorList>
    </citation>
    <scope>NUCLEOTIDE SEQUENCE [LARGE SCALE GENOMIC DNA]</scope>
    <source>
        <tissue evidence="2">Leaves</tissue>
    </source>
</reference>
<gene>
    <name evidence="2" type="ORF">PIB30_081689</name>
</gene>
<accession>A0ABU6URU6</accession>
<protein>
    <submittedName>
        <fullName evidence="2">Uncharacterized protein</fullName>
    </submittedName>
</protein>
<feature type="non-terminal residue" evidence="2">
    <location>
        <position position="1"/>
    </location>
</feature>
<feature type="compositionally biased region" description="Basic and acidic residues" evidence="1">
    <location>
        <begin position="28"/>
        <end position="48"/>
    </location>
</feature>
<dbReference type="EMBL" id="JASCZI010122059">
    <property type="protein sequence ID" value="MED6163619.1"/>
    <property type="molecule type" value="Genomic_DNA"/>
</dbReference>
<feature type="region of interest" description="Disordered" evidence="1">
    <location>
        <begin position="1"/>
        <end position="59"/>
    </location>
</feature>
<organism evidence="2 3">
    <name type="scientific">Stylosanthes scabra</name>
    <dbReference type="NCBI Taxonomy" id="79078"/>
    <lineage>
        <taxon>Eukaryota</taxon>
        <taxon>Viridiplantae</taxon>
        <taxon>Streptophyta</taxon>
        <taxon>Embryophyta</taxon>
        <taxon>Tracheophyta</taxon>
        <taxon>Spermatophyta</taxon>
        <taxon>Magnoliopsida</taxon>
        <taxon>eudicotyledons</taxon>
        <taxon>Gunneridae</taxon>
        <taxon>Pentapetalae</taxon>
        <taxon>rosids</taxon>
        <taxon>fabids</taxon>
        <taxon>Fabales</taxon>
        <taxon>Fabaceae</taxon>
        <taxon>Papilionoideae</taxon>
        <taxon>50 kb inversion clade</taxon>
        <taxon>dalbergioids sensu lato</taxon>
        <taxon>Dalbergieae</taxon>
        <taxon>Pterocarpus clade</taxon>
        <taxon>Stylosanthes</taxon>
    </lineage>
</organism>
<evidence type="ECO:0000313" key="2">
    <source>
        <dbReference type="EMBL" id="MED6163619.1"/>
    </source>
</evidence>